<dbReference type="Gene3D" id="3.40.50.10180">
    <property type="entry name" value="Glycerate kinase, MOFRL-like N-terminal domain"/>
    <property type="match status" value="1"/>
</dbReference>
<dbReference type="PANTHER" id="PTHR12227:SF0">
    <property type="entry name" value="GLYCERATE KINASE"/>
    <property type="match status" value="1"/>
</dbReference>
<dbReference type="InterPro" id="IPR039760">
    <property type="entry name" value="MOFRL_protein"/>
</dbReference>
<dbReference type="InterPro" id="IPR025286">
    <property type="entry name" value="MOFRL_assoc_dom"/>
</dbReference>
<dbReference type="InterPro" id="IPR007835">
    <property type="entry name" value="MOFRL"/>
</dbReference>
<feature type="domain" description="MOFRL" evidence="1">
    <location>
        <begin position="305"/>
        <end position="411"/>
    </location>
</feature>
<proteinExistence type="predicted"/>
<dbReference type="PANTHER" id="PTHR12227">
    <property type="entry name" value="GLYCERATE KINASE"/>
    <property type="match status" value="1"/>
</dbReference>
<dbReference type="Gene3D" id="3.40.1480.10">
    <property type="entry name" value="MOFRL domain"/>
    <property type="match status" value="1"/>
</dbReference>
<sequence>MTELLTTARALFQAAVDRADPAKALRAQLELSPLSPLPEGGRNVLLAVGKAAIPMTREALALIPDAAQALAITNAENYTDIPGATVICGAHPVPDEASAAAGQAAIELAHSLGPDDRLIALISGGGSALMVAPAPGLTLADKAAVNKLLLASGLEINEMNLIRQQLSDTKGGGLLRHAAPAQVQAFILSDVIGDDLRAIASGPTVAPIGTRTQAREILQRAGIWDKAPETVKNHLSTLENAQENLPPASNTLIGSNRHSLKAMMAAAAGGWTCKLVSHRLVGDVAEAAETVVTAAQDAPKNKPVALVFGGETTVQLRGSGLGGRNQELALRVAKLGAERLSGDWLFLSGGTDGRDGPTDAAGGIATPATWDAIKAAGLDPDALLANNDSHAALKAADALLITGGTGTNVADVQVFLKRPG</sequence>
<accession>A0ABY5WHV9</accession>
<protein>
    <submittedName>
        <fullName evidence="3">DUF4147 domain-containing protein</fullName>
    </submittedName>
</protein>
<dbReference type="Proteomes" id="UP001058514">
    <property type="component" value="Chromosome"/>
</dbReference>
<dbReference type="InterPro" id="IPR038614">
    <property type="entry name" value="GK_N_sf"/>
</dbReference>
<gene>
    <name evidence="3" type="ORF">K3718_16185</name>
</gene>
<evidence type="ECO:0000259" key="2">
    <source>
        <dbReference type="Pfam" id="PF13660"/>
    </source>
</evidence>
<dbReference type="EMBL" id="CP081051">
    <property type="protein sequence ID" value="UWQ41051.1"/>
    <property type="molecule type" value="Genomic_DNA"/>
</dbReference>
<evidence type="ECO:0000259" key="1">
    <source>
        <dbReference type="Pfam" id="PF05161"/>
    </source>
</evidence>
<reference evidence="3" key="1">
    <citation type="submission" date="2021-08" db="EMBL/GenBank/DDBJ databases">
        <authorList>
            <person name="Nwanade C."/>
            <person name="Wang M."/>
            <person name="Masoudi A."/>
            <person name="Yu Z."/>
            <person name="Liu J."/>
        </authorList>
    </citation>
    <scope>NUCLEOTIDE SEQUENCE</scope>
    <source>
        <strain evidence="3">S166</strain>
    </source>
</reference>
<keyword evidence="4" id="KW-1185">Reference proteome</keyword>
<name>A0ABY5WHV9_9RHOB</name>
<dbReference type="SUPFAM" id="SSF82544">
    <property type="entry name" value="GckA/TtuD-like"/>
    <property type="match status" value="1"/>
</dbReference>
<evidence type="ECO:0000313" key="3">
    <source>
        <dbReference type="EMBL" id="UWQ41051.1"/>
    </source>
</evidence>
<evidence type="ECO:0000313" key="4">
    <source>
        <dbReference type="Proteomes" id="UP001058514"/>
    </source>
</evidence>
<dbReference type="Pfam" id="PF13660">
    <property type="entry name" value="DUF4147"/>
    <property type="match status" value="1"/>
</dbReference>
<dbReference type="Pfam" id="PF05161">
    <property type="entry name" value="MOFRL"/>
    <property type="match status" value="1"/>
</dbReference>
<organism evidence="3 4">
    <name type="scientific">Leisingera aquaemixtae</name>
    <dbReference type="NCBI Taxonomy" id="1396826"/>
    <lineage>
        <taxon>Bacteria</taxon>
        <taxon>Pseudomonadati</taxon>
        <taxon>Pseudomonadota</taxon>
        <taxon>Alphaproteobacteria</taxon>
        <taxon>Rhodobacterales</taxon>
        <taxon>Roseobacteraceae</taxon>
        <taxon>Leisingera</taxon>
    </lineage>
</organism>
<feature type="domain" description="MOFRL-associated" evidence="2">
    <location>
        <begin position="8"/>
        <end position="235"/>
    </location>
</feature>
<dbReference type="InterPro" id="IPR037035">
    <property type="entry name" value="GK-like_C_sf"/>
</dbReference>
<dbReference type="RefSeq" id="WP_259964266.1">
    <property type="nucleotide sequence ID" value="NZ_CP081051.1"/>
</dbReference>